<accession>A0A7C3DG09</accession>
<dbReference type="RefSeq" id="WP_297558807.1">
    <property type="nucleotide sequence ID" value="NZ_JBKBUW010000051.1"/>
</dbReference>
<reference evidence="1" key="1">
    <citation type="journal article" date="2020" name="mSystems">
        <title>Genome- and Community-Level Interaction Insights into Carbon Utilization and Element Cycling Functions of Hydrothermarchaeota in Hydrothermal Sediment.</title>
        <authorList>
            <person name="Zhou Z."/>
            <person name="Liu Y."/>
            <person name="Xu W."/>
            <person name="Pan J."/>
            <person name="Luo Z.H."/>
            <person name="Li M."/>
        </authorList>
    </citation>
    <scope>NUCLEOTIDE SEQUENCE [LARGE SCALE GENOMIC DNA]</scope>
    <source>
        <strain evidence="1">SpSt-524</strain>
    </source>
</reference>
<proteinExistence type="predicted"/>
<evidence type="ECO:0000313" key="1">
    <source>
        <dbReference type="EMBL" id="HFG19735.1"/>
    </source>
</evidence>
<dbReference type="EMBL" id="DSWI01000009">
    <property type="protein sequence ID" value="HFG19735.1"/>
    <property type="molecule type" value="Genomic_DNA"/>
</dbReference>
<name>A0A7C3DG09_MEIRU</name>
<sequence length="309" mass="35286">MLLFLDESGTDHKEAPYEVLAGIAVSERKAWSLIEAIREAQLETFGVELVEVLKEFKGSQLLHRKKFRLASQLPDMDSTSRRELALSLLEKGKRSRETGRPEQISRAELTAYAQASLHYAMTLLDLCADYKVRVFASIIEPSAPLPSEPVLRKDFAYLFERFYYSLGDAAPAEHGLLVFDELDITQSRRINTQMQRYFRDTRKGQQRAKRILPEPFFVHSDLTTLVQVADLVAYCLNWGWRLTGKMNHPTRPELEPYGQKAANLQYKGKPRKAKDGRCYPVYGICYLDDLRPRGERVSLEPSSVLGGEP</sequence>
<dbReference type="Pfam" id="PF12686">
    <property type="entry name" value="DUF3800"/>
    <property type="match status" value="1"/>
</dbReference>
<comment type="caution">
    <text evidence="1">The sequence shown here is derived from an EMBL/GenBank/DDBJ whole genome shotgun (WGS) entry which is preliminary data.</text>
</comment>
<dbReference type="AlphaFoldDB" id="A0A7C3DG09"/>
<organism evidence="1">
    <name type="scientific">Meiothermus ruber</name>
    <dbReference type="NCBI Taxonomy" id="277"/>
    <lineage>
        <taxon>Bacteria</taxon>
        <taxon>Thermotogati</taxon>
        <taxon>Deinococcota</taxon>
        <taxon>Deinococci</taxon>
        <taxon>Thermales</taxon>
        <taxon>Thermaceae</taxon>
        <taxon>Meiothermus</taxon>
    </lineage>
</organism>
<dbReference type="InterPro" id="IPR024524">
    <property type="entry name" value="DUF3800"/>
</dbReference>
<gene>
    <name evidence="1" type="ORF">ENS82_03310</name>
</gene>
<protein>
    <submittedName>
        <fullName evidence="1">DUF3800 domain-containing protein</fullName>
    </submittedName>
</protein>